<dbReference type="EMBL" id="BGPR01002126">
    <property type="protein sequence ID" value="GBM68181.1"/>
    <property type="molecule type" value="Genomic_DNA"/>
</dbReference>
<dbReference type="AlphaFoldDB" id="A0A4Y2HS10"/>
<gene>
    <name evidence="2" type="ORF">AVEN_5151_1</name>
</gene>
<sequence>MRYESRQDKNEDMTDTDFHGTSEDLSMSIDSSEEDSGNQSSSSTVYNSDYMDMREDLETKIEMDTMSSIKSQNESNLANELRTCFIKHNVTHTFINDVLQILGKQHDLTKDARTLLDTSGIIETKDLNNGQMYILVFIMV</sequence>
<evidence type="ECO:0000313" key="2">
    <source>
        <dbReference type="EMBL" id="GBM68181.1"/>
    </source>
</evidence>
<comment type="caution">
    <text evidence="2">The sequence shown here is derived from an EMBL/GenBank/DDBJ whole genome shotgun (WGS) entry which is preliminary data.</text>
</comment>
<keyword evidence="3" id="KW-1185">Reference proteome</keyword>
<accession>A0A4Y2HS10</accession>
<protein>
    <submittedName>
        <fullName evidence="2">Uncharacterized protein</fullName>
    </submittedName>
</protein>
<name>A0A4Y2HS10_ARAVE</name>
<evidence type="ECO:0000256" key="1">
    <source>
        <dbReference type="SAM" id="MobiDB-lite"/>
    </source>
</evidence>
<feature type="compositionally biased region" description="Basic and acidic residues" evidence="1">
    <location>
        <begin position="1"/>
        <end position="22"/>
    </location>
</feature>
<proteinExistence type="predicted"/>
<organism evidence="2 3">
    <name type="scientific">Araneus ventricosus</name>
    <name type="common">Orbweaver spider</name>
    <name type="synonym">Epeira ventricosa</name>
    <dbReference type="NCBI Taxonomy" id="182803"/>
    <lineage>
        <taxon>Eukaryota</taxon>
        <taxon>Metazoa</taxon>
        <taxon>Ecdysozoa</taxon>
        <taxon>Arthropoda</taxon>
        <taxon>Chelicerata</taxon>
        <taxon>Arachnida</taxon>
        <taxon>Araneae</taxon>
        <taxon>Araneomorphae</taxon>
        <taxon>Entelegynae</taxon>
        <taxon>Araneoidea</taxon>
        <taxon>Araneidae</taxon>
        <taxon>Araneus</taxon>
    </lineage>
</organism>
<reference evidence="2 3" key="1">
    <citation type="journal article" date="2019" name="Sci. Rep.">
        <title>Orb-weaving spider Araneus ventricosus genome elucidates the spidroin gene catalogue.</title>
        <authorList>
            <person name="Kono N."/>
            <person name="Nakamura H."/>
            <person name="Ohtoshi R."/>
            <person name="Moran D.A.P."/>
            <person name="Shinohara A."/>
            <person name="Yoshida Y."/>
            <person name="Fujiwara M."/>
            <person name="Mori M."/>
            <person name="Tomita M."/>
            <person name="Arakawa K."/>
        </authorList>
    </citation>
    <scope>NUCLEOTIDE SEQUENCE [LARGE SCALE GENOMIC DNA]</scope>
</reference>
<evidence type="ECO:0000313" key="3">
    <source>
        <dbReference type="Proteomes" id="UP000499080"/>
    </source>
</evidence>
<feature type="region of interest" description="Disordered" evidence="1">
    <location>
        <begin position="1"/>
        <end position="50"/>
    </location>
</feature>
<dbReference type="OrthoDB" id="10036512at2759"/>
<dbReference type="Proteomes" id="UP000499080">
    <property type="component" value="Unassembled WGS sequence"/>
</dbReference>